<accession>A0A1M6U4R3</accession>
<dbReference type="SUPFAM" id="SSF47598">
    <property type="entry name" value="Ribbon-helix-helix"/>
    <property type="match status" value="1"/>
</dbReference>
<organism evidence="1 2">
    <name type="scientific">Maribacter aquivivus</name>
    <dbReference type="NCBI Taxonomy" id="228958"/>
    <lineage>
        <taxon>Bacteria</taxon>
        <taxon>Pseudomonadati</taxon>
        <taxon>Bacteroidota</taxon>
        <taxon>Flavobacteriia</taxon>
        <taxon>Flavobacteriales</taxon>
        <taxon>Flavobacteriaceae</taxon>
        <taxon>Maribacter</taxon>
    </lineage>
</organism>
<keyword evidence="2" id="KW-1185">Reference proteome</keyword>
<gene>
    <name evidence="1" type="ORF">SAMN04488007_3484</name>
</gene>
<reference evidence="2" key="1">
    <citation type="submission" date="2016-11" db="EMBL/GenBank/DDBJ databases">
        <authorList>
            <person name="Varghese N."/>
            <person name="Submissions S."/>
        </authorList>
    </citation>
    <scope>NUCLEOTIDE SEQUENCE [LARGE SCALE GENOMIC DNA]</scope>
    <source>
        <strain evidence="2">DSM 16478</strain>
    </source>
</reference>
<protein>
    <recommendedName>
        <fullName evidence="3">Ribbon-helix-helix protein, copG family</fullName>
    </recommendedName>
</protein>
<dbReference type="InterPro" id="IPR013321">
    <property type="entry name" value="Arc_rbn_hlx_hlx"/>
</dbReference>
<dbReference type="EMBL" id="FQZX01000003">
    <property type="protein sequence ID" value="SHK64153.1"/>
    <property type="molecule type" value="Genomic_DNA"/>
</dbReference>
<dbReference type="GO" id="GO:0006355">
    <property type="term" value="P:regulation of DNA-templated transcription"/>
    <property type="evidence" value="ECO:0007669"/>
    <property type="project" value="InterPro"/>
</dbReference>
<dbReference type="Gene3D" id="1.10.1220.10">
    <property type="entry name" value="Met repressor-like"/>
    <property type="match status" value="1"/>
</dbReference>
<dbReference type="AlphaFoldDB" id="A0A1M6U4R3"/>
<proteinExistence type="predicted"/>
<dbReference type="RefSeq" id="WP_073246572.1">
    <property type="nucleotide sequence ID" value="NZ_FQZX01000003.1"/>
</dbReference>
<dbReference type="Proteomes" id="UP000184314">
    <property type="component" value="Unassembled WGS sequence"/>
</dbReference>
<evidence type="ECO:0000313" key="2">
    <source>
        <dbReference type="Proteomes" id="UP000184314"/>
    </source>
</evidence>
<dbReference type="OrthoDB" id="1448802at2"/>
<evidence type="ECO:0000313" key="1">
    <source>
        <dbReference type="EMBL" id="SHK64153.1"/>
    </source>
</evidence>
<name>A0A1M6U4R3_9FLAO</name>
<evidence type="ECO:0008006" key="3">
    <source>
        <dbReference type="Google" id="ProtNLM"/>
    </source>
</evidence>
<sequence length="75" mass="8690">MSKNEFYSLIAKAQASKPNTSIQKVVPEISITKNEKQFSFYIDKTILRKLKTKALEEDRSVKSIINESIHNYLNQ</sequence>
<dbReference type="InterPro" id="IPR010985">
    <property type="entry name" value="Ribbon_hlx_hlx"/>
</dbReference>
<dbReference type="STRING" id="228958.SAMN04488007_3484"/>